<comment type="caution">
    <text evidence="1">The sequence shown here is derived from an EMBL/GenBank/DDBJ whole genome shotgun (WGS) entry which is preliminary data.</text>
</comment>
<gene>
    <name evidence="1" type="ORF">HB375_02125</name>
</gene>
<dbReference type="EMBL" id="JAATJS010000001">
    <property type="protein sequence ID" value="NIX75409.1"/>
    <property type="molecule type" value="Genomic_DNA"/>
</dbReference>
<keyword evidence="2" id="KW-1185">Reference proteome</keyword>
<evidence type="ECO:0000313" key="1">
    <source>
        <dbReference type="EMBL" id="NIX75409.1"/>
    </source>
</evidence>
<dbReference type="Proteomes" id="UP000707352">
    <property type="component" value="Unassembled WGS sequence"/>
</dbReference>
<organism evidence="1 2">
    <name type="scientific">Microvirga terricola</name>
    <dbReference type="NCBI Taxonomy" id="2719797"/>
    <lineage>
        <taxon>Bacteria</taxon>
        <taxon>Pseudomonadati</taxon>
        <taxon>Pseudomonadota</taxon>
        <taxon>Alphaproteobacteria</taxon>
        <taxon>Hyphomicrobiales</taxon>
        <taxon>Methylobacteriaceae</taxon>
        <taxon>Microvirga</taxon>
    </lineage>
</organism>
<evidence type="ECO:0000313" key="2">
    <source>
        <dbReference type="Proteomes" id="UP000707352"/>
    </source>
</evidence>
<dbReference type="RefSeq" id="WP_167671295.1">
    <property type="nucleotide sequence ID" value="NZ_JAATJS010000001.1"/>
</dbReference>
<accession>A0ABX0V880</accession>
<sequence>MKVMIKLPFEGPWEANREGMVKAATGERLGYTRFENLGMTPNYQAVSRFWAASPCLATALATLVAAGDATVRAAVSGGDVADAAITFQEARAQAIAALQRLYDPMIARNIGINVPVSAALERLQGGK</sequence>
<reference evidence="1 2" key="1">
    <citation type="submission" date="2020-03" db="EMBL/GenBank/DDBJ databases">
        <title>The genome sequence of Microvirga sp. c23x22.</title>
        <authorList>
            <person name="Zhang X."/>
        </authorList>
    </citation>
    <scope>NUCLEOTIDE SEQUENCE [LARGE SCALE GENOMIC DNA]</scope>
    <source>
        <strain evidence="2">c23x22</strain>
    </source>
</reference>
<protein>
    <submittedName>
        <fullName evidence="1">Uncharacterized protein</fullName>
    </submittedName>
</protein>
<name>A0ABX0V880_9HYPH</name>
<proteinExistence type="predicted"/>